<dbReference type="EMBL" id="FOMX01000005">
    <property type="protein sequence ID" value="SFD85332.1"/>
    <property type="molecule type" value="Genomic_DNA"/>
</dbReference>
<protein>
    <recommendedName>
        <fullName evidence="4">Secreted protein</fullName>
    </recommendedName>
</protein>
<dbReference type="RefSeq" id="WP_096330673.1">
    <property type="nucleotide sequence ID" value="NZ_FOMX01000005.1"/>
</dbReference>
<accession>A0A1I1VQE3</accession>
<evidence type="ECO:0000313" key="2">
    <source>
        <dbReference type="EMBL" id="SFD85332.1"/>
    </source>
</evidence>
<reference evidence="3" key="1">
    <citation type="submission" date="2016-10" db="EMBL/GenBank/DDBJ databases">
        <authorList>
            <person name="Varghese N."/>
            <person name="Submissions S."/>
        </authorList>
    </citation>
    <scope>NUCLEOTIDE SEQUENCE [LARGE SCALE GENOMIC DNA]</scope>
    <source>
        <strain evidence="3">ATCC 25963</strain>
    </source>
</reference>
<proteinExistence type="predicted"/>
<name>A0A1I1VQE3_9BACT</name>
<feature type="signal peptide" evidence="1">
    <location>
        <begin position="1"/>
        <end position="19"/>
    </location>
</feature>
<keyword evidence="1" id="KW-0732">Signal</keyword>
<keyword evidence="3" id="KW-1185">Reference proteome</keyword>
<organism evidence="2 3">
    <name type="scientific">Nannocystis exedens</name>
    <dbReference type="NCBI Taxonomy" id="54"/>
    <lineage>
        <taxon>Bacteria</taxon>
        <taxon>Pseudomonadati</taxon>
        <taxon>Myxococcota</taxon>
        <taxon>Polyangia</taxon>
        <taxon>Nannocystales</taxon>
        <taxon>Nannocystaceae</taxon>
        <taxon>Nannocystis</taxon>
    </lineage>
</organism>
<gene>
    <name evidence="2" type="ORF">SAMN02745121_01873</name>
</gene>
<evidence type="ECO:0000256" key="1">
    <source>
        <dbReference type="SAM" id="SignalP"/>
    </source>
</evidence>
<evidence type="ECO:0008006" key="4">
    <source>
        <dbReference type="Google" id="ProtNLM"/>
    </source>
</evidence>
<dbReference type="Proteomes" id="UP000199400">
    <property type="component" value="Unassembled WGS sequence"/>
</dbReference>
<feature type="chain" id="PRO_5011790093" description="Secreted protein" evidence="1">
    <location>
        <begin position="20"/>
        <end position="100"/>
    </location>
</feature>
<sequence>MLFFIKVLQAALVSTFALTEPELAAPEPDDEATEDVTERASRLCTMSGDSATGRVWGRVRETNNPDVCVRERIGGEAPIHYPSCHEVARTEFGCRTIVSS</sequence>
<evidence type="ECO:0000313" key="3">
    <source>
        <dbReference type="Proteomes" id="UP000199400"/>
    </source>
</evidence>
<dbReference type="AlphaFoldDB" id="A0A1I1VQE3"/>